<evidence type="ECO:0000313" key="2">
    <source>
        <dbReference type="Proteomes" id="UP000623067"/>
    </source>
</evidence>
<proteinExistence type="predicted"/>
<reference evidence="1" key="1">
    <citation type="journal article" date="2014" name="Int. J. Syst. Evol. Microbiol.">
        <title>Complete genome sequence of Corynebacterium casei LMG S-19264T (=DSM 44701T), isolated from a smear-ripened cheese.</title>
        <authorList>
            <consortium name="US DOE Joint Genome Institute (JGI-PGF)"/>
            <person name="Walter F."/>
            <person name="Albersmeier A."/>
            <person name="Kalinowski J."/>
            <person name="Ruckert C."/>
        </authorList>
    </citation>
    <scope>NUCLEOTIDE SEQUENCE</scope>
    <source>
        <strain evidence="1">CGMCC 1.15330</strain>
    </source>
</reference>
<evidence type="ECO:0000313" key="1">
    <source>
        <dbReference type="EMBL" id="GGB19659.1"/>
    </source>
</evidence>
<comment type="caution">
    <text evidence="1">The sequence shown here is derived from an EMBL/GenBank/DDBJ whole genome shotgun (WGS) entry which is preliminary data.</text>
</comment>
<organism evidence="1 2">
    <name type="scientific">Sphingomonas metalli</name>
    <dbReference type="NCBI Taxonomy" id="1779358"/>
    <lineage>
        <taxon>Bacteria</taxon>
        <taxon>Pseudomonadati</taxon>
        <taxon>Pseudomonadota</taxon>
        <taxon>Alphaproteobacteria</taxon>
        <taxon>Sphingomonadales</taxon>
        <taxon>Sphingomonadaceae</taxon>
        <taxon>Sphingomonas</taxon>
    </lineage>
</organism>
<dbReference type="EMBL" id="BMIH01000001">
    <property type="protein sequence ID" value="GGB19659.1"/>
    <property type="molecule type" value="Genomic_DNA"/>
</dbReference>
<protein>
    <submittedName>
        <fullName evidence="1">Uncharacterized protein</fullName>
    </submittedName>
</protein>
<name>A0A916WQC1_9SPHN</name>
<accession>A0A916WQC1</accession>
<sequence length="170" mass="18157">MALAIASALMLLLTLLVLGRAEPRAPGREALTGAALPDLAEEAVMWIASQRRGLPPPALDLAGSLGRRLDGLVPRLAWLDPRSPEAASIRKLVARELPDLVEGWRAVPVSARRVPHANGRTPEDDLINGLQLIDAELARAAGALGRSSSDAIAVQGRYLDLKYGQDERLP</sequence>
<dbReference type="Proteomes" id="UP000623067">
    <property type="component" value="Unassembled WGS sequence"/>
</dbReference>
<keyword evidence="2" id="KW-1185">Reference proteome</keyword>
<gene>
    <name evidence="1" type="ORF">GCM10011380_06520</name>
</gene>
<reference evidence="1" key="2">
    <citation type="submission" date="2020-09" db="EMBL/GenBank/DDBJ databases">
        <authorList>
            <person name="Sun Q."/>
            <person name="Zhou Y."/>
        </authorList>
    </citation>
    <scope>NUCLEOTIDE SEQUENCE</scope>
    <source>
        <strain evidence="1">CGMCC 1.15330</strain>
    </source>
</reference>
<dbReference type="AlphaFoldDB" id="A0A916WQC1"/>